<dbReference type="InterPro" id="IPR049883">
    <property type="entry name" value="NOTCH1_EGF-like"/>
</dbReference>
<keyword evidence="4" id="KW-1015">Disulfide bond</keyword>
<organism evidence="6 7">
    <name type="scientific">Lymnaea stagnalis</name>
    <name type="common">Great pond snail</name>
    <name type="synonym">Helix stagnalis</name>
    <dbReference type="NCBI Taxonomy" id="6523"/>
    <lineage>
        <taxon>Eukaryota</taxon>
        <taxon>Metazoa</taxon>
        <taxon>Spiralia</taxon>
        <taxon>Lophotrochozoa</taxon>
        <taxon>Mollusca</taxon>
        <taxon>Gastropoda</taxon>
        <taxon>Heterobranchia</taxon>
        <taxon>Euthyneura</taxon>
        <taxon>Panpulmonata</taxon>
        <taxon>Hygrophila</taxon>
        <taxon>Lymnaeoidea</taxon>
        <taxon>Lymnaeidae</taxon>
        <taxon>Lymnaea</taxon>
    </lineage>
</organism>
<dbReference type="InterPro" id="IPR018097">
    <property type="entry name" value="EGF_Ca-bd_CS"/>
</dbReference>
<dbReference type="PROSITE" id="PS01187">
    <property type="entry name" value="EGF_CA"/>
    <property type="match status" value="1"/>
</dbReference>
<comment type="caution">
    <text evidence="6">The sequence shown here is derived from an EMBL/GenBank/DDBJ whole genome shotgun (WGS) entry which is preliminary data.</text>
</comment>
<dbReference type="Proteomes" id="UP001497497">
    <property type="component" value="Unassembled WGS sequence"/>
</dbReference>
<proteinExistence type="predicted"/>
<dbReference type="PANTHER" id="PTHR24034">
    <property type="entry name" value="EGF-LIKE DOMAIN-CONTAINING PROTEIN"/>
    <property type="match status" value="1"/>
</dbReference>
<dbReference type="InterPro" id="IPR050751">
    <property type="entry name" value="ECM_structural_protein"/>
</dbReference>
<dbReference type="AlphaFoldDB" id="A0AAV2IN01"/>
<evidence type="ECO:0000313" key="7">
    <source>
        <dbReference type="Proteomes" id="UP001497497"/>
    </source>
</evidence>
<evidence type="ECO:0000256" key="3">
    <source>
        <dbReference type="ARBA" id="ARBA00022737"/>
    </source>
</evidence>
<keyword evidence="1" id="KW-0245">EGF-like domain</keyword>
<feature type="domain" description="EGF-like calcium-binding" evidence="5">
    <location>
        <begin position="15"/>
        <end position="55"/>
    </location>
</feature>
<evidence type="ECO:0000256" key="2">
    <source>
        <dbReference type="ARBA" id="ARBA00022729"/>
    </source>
</evidence>
<dbReference type="InterPro" id="IPR001881">
    <property type="entry name" value="EGF-like_Ca-bd_dom"/>
</dbReference>
<dbReference type="SUPFAM" id="SSF57196">
    <property type="entry name" value="EGF/Laminin"/>
    <property type="match status" value="1"/>
</dbReference>
<dbReference type="EMBL" id="CAXITT010000907">
    <property type="protein sequence ID" value="CAL1547139.1"/>
    <property type="molecule type" value="Genomic_DNA"/>
</dbReference>
<keyword evidence="7" id="KW-1185">Reference proteome</keyword>
<keyword evidence="2" id="KW-0732">Signal</keyword>
<dbReference type="Pfam" id="PF07645">
    <property type="entry name" value="EGF_CA"/>
    <property type="match status" value="1"/>
</dbReference>
<reference evidence="6 7" key="1">
    <citation type="submission" date="2024-04" db="EMBL/GenBank/DDBJ databases">
        <authorList>
            <consortium name="Genoscope - CEA"/>
            <person name="William W."/>
        </authorList>
    </citation>
    <scope>NUCLEOTIDE SEQUENCE [LARGE SCALE GENOMIC DNA]</scope>
</reference>
<accession>A0AAV2IN01</accession>
<name>A0AAV2IN01_LYMST</name>
<dbReference type="PANTHER" id="PTHR24034:SF209">
    <property type="entry name" value="EGF-LIKE DOMAIN-CONTAINING PROTEIN"/>
    <property type="match status" value="1"/>
</dbReference>
<gene>
    <name evidence="6" type="ORF">GSLYS_00020464001</name>
</gene>
<dbReference type="SMART" id="SM00179">
    <property type="entry name" value="EGF_CA"/>
    <property type="match status" value="1"/>
</dbReference>
<dbReference type="GO" id="GO:0005509">
    <property type="term" value="F:calcium ion binding"/>
    <property type="evidence" value="ECO:0007669"/>
    <property type="project" value="InterPro"/>
</dbReference>
<dbReference type="CDD" id="cd00054">
    <property type="entry name" value="EGF_CA"/>
    <property type="match status" value="1"/>
</dbReference>
<evidence type="ECO:0000313" key="6">
    <source>
        <dbReference type="EMBL" id="CAL1547139.1"/>
    </source>
</evidence>
<evidence type="ECO:0000259" key="5">
    <source>
        <dbReference type="SMART" id="SM00179"/>
    </source>
</evidence>
<evidence type="ECO:0000256" key="4">
    <source>
        <dbReference type="ARBA" id="ARBA00023157"/>
    </source>
</evidence>
<evidence type="ECO:0000256" key="1">
    <source>
        <dbReference type="ARBA" id="ARBA00022536"/>
    </source>
</evidence>
<keyword evidence="3" id="KW-0677">Repeat</keyword>
<sequence length="208" mass="23079">MYFRITIMYCFNAVDIDECELGTSGCQQRCTNEVGTFVCSCNDGYEIDKDKLKCYESASYSLQVTLDMDVSGKNLKEQQGKAYLELKGLLEPVLKEKIQAEVQGLRDVFITKLRHGSVIVDLSVIIDIVTSPNASSKMVEAIMKIAQEGLLVNGTHYKAEVKVGNITVPPILEKCTILNAIENCTSDTYCSINKDGEAYCGEALIKRY</sequence>
<protein>
    <recommendedName>
        <fullName evidence="5">EGF-like calcium-binding domain-containing protein</fullName>
    </recommendedName>
</protein>
<dbReference type="Gene3D" id="2.10.25.10">
    <property type="entry name" value="Laminin"/>
    <property type="match status" value="1"/>
</dbReference>